<protein>
    <recommendedName>
        <fullName evidence="4">DUF1405 domain-containing protein</fullName>
    </recommendedName>
</protein>
<evidence type="ECO:0000313" key="3">
    <source>
        <dbReference type="Proteomes" id="UP000615455"/>
    </source>
</evidence>
<name>A0ABQ2BSD9_9BACL</name>
<evidence type="ECO:0000256" key="1">
    <source>
        <dbReference type="SAM" id="Phobius"/>
    </source>
</evidence>
<evidence type="ECO:0008006" key="4">
    <source>
        <dbReference type="Google" id="ProtNLM"/>
    </source>
</evidence>
<feature type="transmembrane region" description="Helical" evidence="1">
    <location>
        <begin position="127"/>
        <end position="146"/>
    </location>
</feature>
<dbReference type="RefSeq" id="WP_189008478.1">
    <property type="nucleotide sequence ID" value="NZ_BMHE01000003.1"/>
</dbReference>
<keyword evidence="1" id="KW-0472">Membrane</keyword>
<comment type="caution">
    <text evidence="2">The sequence shown here is derived from an EMBL/GenBank/DDBJ whole genome shotgun (WGS) entry which is preliminary data.</text>
</comment>
<evidence type="ECO:0000313" key="2">
    <source>
        <dbReference type="EMBL" id="GGI45061.1"/>
    </source>
</evidence>
<organism evidence="2 3">
    <name type="scientific">Paenibacillus marchantiophytorum</name>
    <dbReference type="NCBI Taxonomy" id="1619310"/>
    <lineage>
        <taxon>Bacteria</taxon>
        <taxon>Bacillati</taxon>
        <taxon>Bacillota</taxon>
        <taxon>Bacilli</taxon>
        <taxon>Bacillales</taxon>
        <taxon>Paenibacillaceae</taxon>
        <taxon>Paenibacillus</taxon>
    </lineage>
</organism>
<dbReference type="InterPro" id="IPR048147">
    <property type="entry name" value="CBO0543-like"/>
</dbReference>
<sequence length="189" mass="21978">MTIQDGINQVEQAQQEIVEANTMINDAIIHSFIFTWRWWLGIALFIVPWLIWLKYKKKDSTFRLLLAGICSILLGQIIDMFALSMGKWSYPIKFIPCSGTTFLPYHFSMLPVGVMFAIQIKPKINPIIKGIVLGLVCAYVMEPFFTKTGFYNPKNWKYIYDVGIYFLIFNIAHLLTRLKHFDPIESKDQ</sequence>
<dbReference type="Proteomes" id="UP000615455">
    <property type="component" value="Unassembled WGS sequence"/>
</dbReference>
<keyword evidence="1" id="KW-0812">Transmembrane</keyword>
<keyword evidence="1" id="KW-1133">Transmembrane helix</keyword>
<feature type="transmembrane region" description="Helical" evidence="1">
    <location>
        <begin position="28"/>
        <end position="52"/>
    </location>
</feature>
<proteinExistence type="predicted"/>
<feature type="transmembrane region" description="Helical" evidence="1">
    <location>
        <begin position="103"/>
        <end position="120"/>
    </location>
</feature>
<keyword evidence="3" id="KW-1185">Reference proteome</keyword>
<feature type="transmembrane region" description="Helical" evidence="1">
    <location>
        <begin position="158"/>
        <end position="176"/>
    </location>
</feature>
<feature type="transmembrane region" description="Helical" evidence="1">
    <location>
        <begin position="64"/>
        <end position="83"/>
    </location>
</feature>
<dbReference type="EMBL" id="BMHE01000003">
    <property type="protein sequence ID" value="GGI45061.1"/>
    <property type="molecule type" value="Genomic_DNA"/>
</dbReference>
<dbReference type="NCBIfam" id="NF041644">
    <property type="entry name" value="CBO0543_fam"/>
    <property type="match status" value="1"/>
</dbReference>
<accession>A0ABQ2BSD9</accession>
<reference evidence="3" key="1">
    <citation type="journal article" date="2019" name="Int. J. Syst. Evol. Microbiol.">
        <title>The Global Catalogue of Microorganisms (GCM) 10K type strain sequencing project: providing services to taxonomists for standard genome sequencing and annotation.</title>
        <authorList>
            <consortium name="The Broad Institute Genomics Platform"/>
            <consortium name="The Broad Institute Genome Sequencing Center for Infectious Disease"/>
            <person name="Wu L."/>
            <person name="Ma J."/>
        </authorList>
    </citation>
    <scope>NUCLEOTIDE SEQUENCE [LARGE SCALE GENOMIC DNA]</scope>
    <source>
        <strain evidence="3">CGMCC 1.15043</strain>
    </source>
</reference>
<gene>
    <name evidence="2" type="ORF">GCM10008018_10210</name>
</gene>